<comment type="caution">
    <text evidence="3">The sequence shown here is derived from an EMBL/GenBank/DDBJ whole genome shotgun (WGS) entry which is preliminary data.</text>
</comment>
<protein>
    <submittedName>
        <fullName evidence="3">Uncharacterized protein</fullName>
    </submittedName>
</protein>
<feature type="region of interest" description="Disordered" evidence="2">
    <location>
        <begin position="268"/>
        <end position="352"/>
    </location>
</feature>
<gene>
    <name evidence="3" type="ORF">FPHYL_5144</name>
</gene>
<feature type="region of interest" description="Disordered" evidence="2">
    <location>
        <begin position="1132"/>
        <end position="1197"/>
    </location>
</feature>
<feature type="compositionally biased region" description="Basic and acidic residues" evidence="2">
    <location>
        <begin position="318"/>
        <end position="328"/>
    </location>
</feature>
<evidence type="ECO:0000256" key="1">
    <source>
        <dbReference type="SAM" id="Coils"/>
    </source>
</evidence>
<feature type="region of interest" description="Disordered" evidence="2">
    <location>
        <begin position="68"/>
        <end position="118"/>
    </location>
</feature>
<dbReference type="GO" id="GO:0005737">
    <property type="term" value="C:cytoplasm"/>
    <property type="evidence" value="ECO:0007669"/>
    <property type="project" value="TreeGrafter"/>
</dbReference>
<dbReference type="OrthoDB" id="4848543at2759"/>
<evidence type="ECO:0000313" key="3">
    <source>
        <dbReference type="EMBL" id="KAF5563509.1"/>
    </source>
</evidence>
<feature type="region of interest" description="Disordered" evidence="2">
    <location>
        <begin position="1031"/>
        <end position="1057"/>
    </location>
</feature>
<dbReference type="AlphaFoldDB" id="A0A8H5JYI1"/>
<dbReference type="PANTHER" id="PTHR45615:SF40">
    <property type="entry name" value="MYOSIN HEAVY CHAIN, NON-MUSCLE"/>
    <property type="match status" value="1"/>
</dbReference>
<dbReference type="PANTHER" id="PTHR45615">
    <property type="entry name" value="MYOSIN HEAVY CHAIN, NON-MUSCLE"/>
    <property type="match status" value="1"/>
</dbReference>
<keyword evidence="4" id="KW-1185">Reference proteome</keyword>
<reference evidence="3 4" key="1">
    <citation type="submission" date="2020-05" db="EMBL/GenBank/DDBJ databases">
        <title>Identification and distribution of gene clusters putatively required for synthesis of sphingolipid metabolism inhibitors in phylogenetically diverse species of the filamentous fungus Fusarium.</title>
        <authorList>
            <person name="Kim H.-S."/>
            <person name="Busman M."/>
            <person name="Brown D.W."/>
            <person name="Divon H."/>
            <person name="Uhlig S."/>
            <person name="Proctor R.H."/>
        </authorList>
    </citation>
    <scope>NUCLEOTIDE SEQUENCE [LARGE SCALE GENOMIC DNA]</scope>
    <source>
        <strain evidence="3 4">NRRL 13617</strain>
    </source>
</reference>
<feature type="compositionally biased region" description="Basic residues" evidence="2">
    <location>
        <begin position="1183"/>
        <end position="1197"/>
    </location>
</feature>
<dbReference type="Proteomes" id="UP000582016">
    <property type="component" value="Unassembled WGS sequence"/>
</dbReference>
<dbReference type="GO" id="GO:0000146">
    <property type="term" value="F:microfilament motor activity"/>
    <property type="evidence" value="ECO:0007669"/>
    <property type="project" value="TreeGrafter"/>
</dbReference>
<feature type="coiled-coil region" evidence="1">
    <location>
        <begin position="370"/>
        <end position="577"/>
    </location>
</feature>
<dbReference type="GO" id="GO:0032982">
    <property type="term" value="C:myosin filament"/>
    <property type="evidence" value="ECO:0007669"/>
    <property type="project" value="TreeGrafter"/>
</dbReference>
<keyword evidence="1" id="KW-0175">Coiled coil</keyword>
<dbReference type="GO" id="GO:0016460">
    <property type="term" value="C:myosin II complex"/>
    <property type="evidence" value="ECO:0007669"/>
    <property type="project" value="TreeGrafter"/>
</dbReference>
<organism evidence="3 4">
    <name type="scientific">Fusarium phyllophilum</name>
    <dbReference type="NCBI Taxonomy" id="47803"/>
    <lineage>
        <taxon>Eukaryota</taxon>
        <taxon>Fungi</taxon>
        <taxon>Dikarya</taxon>
        <taxon>Ascomycota</taxon>
        <taxon>Pezizomycotina</taxon>
        <taxon>Sordariomycetes</taxon>
        <taxon>Hypocreomycetidae</taxon>
        <taxon>Hypocreales</taxon>
        <taxon>Nectriaceae</taxon>
        <taxon>Fusarium</taxon>
        <taxon>Fusarium fujikuroi species complex</taxon>
    </lineage>
</organism>
<feature type="compositionally biased region" description="Low complexity" evidence="2">
    <location>
        <begin position="1031"/>
        <end position="1042"/>
    </location>
</feature>
<feature type="compositionally biased region" description="Basic and acidic residues" evidence="2">
    <location>
        <begin position="1134"/>
        <end position="1145"/>
    </location>
</feature>
<feature type="compositionally biased region" description="Polar residues" evidence="2">
    <location>
        <begin position="159"/>
        <end position="169"/>
    </location>
</feature>
<feature type="region of interest" description="Disordered" evidence="2">
    <location>
        <begin position="159"/>
        <end position="184"/>
    </location>
</feature>
<accession>A0A8H5JYI1</accession>
<dbReference type="EMBL" id="JAAOAQ010000167">
    <property type="protein sequence ID" value="KAF5563509.1"/>
    <property type="molecule type" value="Genomic_DNA"/>
</dbReference>
<evidence type="ECO:0000313" key="4">
    <source>
        <dbReference type="Proteomes" id="UP000582016"/>
    </source>
</evidence>
<feature type="compositionally biased region" description="Low complexity" evidence="2">
    <location>
        <begin position="10"/>
        <end position="21"/>
    </location>
</feature>
<name>A0A8H5JYI1_9HYPO</name>
<feature type="region of interest" description="Disordered" evidence="2">
    <location>
        <begin position="1"/>
        <end position="53"/>
    </location>
</feature>
<dbReference type="GO" id="GO:0051015">
    <property type="term" value="F:actin filament binding"/>
    <property type="evidence" value="ECO:0007669"/>
    <property type="project" value="TreeGrafter"/>
</dbReference>
<evidence type="ECO:0000256" key="2">
    <source>
        <dbReference type="SAM" id="MobiDB-lite"/>
    </source>
</evidence>
<feature type="region of interest" description="Disordered" evidence="2">
    <location>
        <begin position="965"/>
        <end position="1005"/>
    </location>
</feature>
<sequence length="1197" mass="135020">MTASPDPRPRASFSRSSSQISFGPVEDGRGFSSLGSVIPDSQAAPNTLSNQLHLRRFSVPREEVSTSTMAEGFCFAEKKPPRPGQFSRRPKPEQSQAADASQYFPIPTNIPPEHSSPSPLHVPVHIHRPVAPLDLPELGLTGGKVLSEIFSHFNEENLTGRSDNSSSHTIIPLEKPSARESPGEASVVCIDSSGVSHENISEASEINAPPPTETESIFDASRFSKEATKAKVSQQLEKKAKISLPRIKDHGRQLEDLKLPLPHITRVDRASHQAPSSSVCGDLEAPVPRTPVTTSKSRNRVSRDHRPTRPPSASRYYRVSDRSNDRPASRSSNISRKRSAKQRVYPRPTFEPDRKKIAMQNVAEYWNECIQIAEAERQEALQDITILEDKLQHTQKALDKSVQLISEKDSAIGDSKSRLDKLQEEGSLAEKETQRLQNEIESLRSDLIKSRDHEAATHEKYRKHRAKLNEAIKEQQDLFSRVRNLHKEANDELQKERDRREKEAKAVELALEDSHRKREELKSCIEKYRSESEQEAQKQTHTISELQRRLENQEKEINQEREAATELQNRLKTESNLLDEVKTFRSEMSSLRESNEKYNEWSEKQGTLTNTLLEKLELMNDHLESRSDGQMTNEEAKMMADRLETNIVSRLMSEIQKIISSQSDAKQSAGSLQDTIQEHFKKLHNNITDQQETQSKGQQWHEKTHQALVEHLSDISAKTLATQKTCDETNKNLARLTTGHSVWQEGFQTHLDNKLAKQLQDRESKIGDLEETLHQISQEWSKKLDLMKTSMLESDEQAKEYLQATICEIKTTLTTKLEEERVASEKEISMSETMQAAVEAHLQQVKIQLEGMSSSGPESQLLRETLAEERKKTHDLQKQLAALECGSDVKAELFQRQIQDLKAIDALKSQLEGMTQQVPRVENLNTTFNKMVDLNQVMQSTAFYLSKERHWVNEKLGVIPQLVGSHAPRGGETGTQSAYFNEHGSEESNSCGQEKSTDTKGSTSLSDLTTLDLHYQGERYRRKVVVASPALEASSPAPAPSVIQEQARRREGSAPRSILRLSTASTQEAATIRPPANHSQYNRPVMAKVNSTTDCSKPEMVEQIRSGLIQPKPARPNWDFPTMEDFAKEILPNGKDDGGIGEKHSISFVDEEDDIASPNKRVKSEEAPADSQPESSDRPLLLRTRHVIRKTYSKQSN</sequence>
<feature type="compositionally biased region" description="Polar residues" evidence="2">
    <location>
        <begin position="43"/>
        <end position="52"/>
    </location>
</feature>
<proteinExistence type="predicted"/>